<evidence type="ECO:0000313" key="2">
    <source>
        <dbReference type="EMBL" id="ATX77230.1"/>
    </source>
</evidence>
<sequence>MTKLINFALFQAGWFLAVILQTPWALLWAALFIALHIRFYSQVYRWQPLLIISALGLVIDVVWQWSSLIHFDGPGLYMPYWLMALWLIFPLTLQHSLSWLTGKPLLQAFFGVVGGGGSYWAGTRLGAATTDTLGISLVALLWGLWLPLFYWLLARLQQRSESATPPTRAQAPER</sequence>
<feature type="transmembrane region" description="Helical" evidence="1">
    <location>
        <begin position="77"/>
        <end position="93"/>
    </location>
</feature>
<dbReference type="KEGG" id="rfo:REIFOR_02096"/>
<proteinExistence type="predicted"/>
<feature type="transmembrane region" description="Helical" evidence="1">
    <location>
        <begin position="133"/>
        <end position="153"/>
    </location>
</feature>
<feature type="transmembrane region" description="Helical" evidence="1">
    <location>
        <begin position="105"/>
        <end position="121"/>
    </location>
</feature>
<evidence type="ECO:0000313" key="3">
    <source>
        <dbReference type="Proteomes" id="UP000229757"/>
    </source>
</evidence>
<accession>A0A2K8KR79</accession>
<keyword evidence="1" id="KW-0472">Membrane</keyword>
<keyword evidence="3" id="KW-1185">Reference proteome</keyword>
<keyword evidence="1" id="KW-1133">Transmembrane helix</keyword>
<dbReference type="OrthoDB" id="21939at2"/>
<organism evidence="2 3">
    <name type="scientific">Reinekea forsetii</name>
    <dbReference type="NCBI Taxonomy" id="1336806"/>
    <lineage>
        <taxon>Bacteria</taxon>
        <taxon>Pseudomonadati</taxon>
        <taxon>Pseudomonadota</taxon>
        <taxon>Gammaproteobacteria</taxon>
        <taxon>Oceanospirillales</taxon>
        <taxon>Saccharospirillaceae</taxon>
        <taxon>Reinekea</taxon>
    </lineage>
</organism>
<feature type="transmembrane region" description="Helical" evidence="1">
    <location>
        <begin position="46"/>
        <end position="65"/>
    </location>
</feature>
<protein>
    <submittedName>
        <fullName evidence="2">Conserved hypothetical membrane protein</fullName>
    </submittedName>
</protein>
<reference evidence="2 3" key="1">
    <citation type="journal article" date="2017" name="Environ. Microbiol.">
        <title>Genomic and physiological analyses of 'Reinekea forsetii' reveal a versatile opportunistic lifestyle during spring algae blooms.</title>
        <authorList>
            <person name="Avci B."/>
            <person name="Hahnke R.L."/>
            <person name="Chafee M."/>
            <person name="Fischer T."/>
            <person name="Gruber-Vodicka H."/>
            <person name="Tegetmeyer H.E."/>
            <person name="Harder J."/>
            <person name="Fuchs B.M."/>
            <person name="Amann R.I."/>
            <person name="Teeling H."/>
        </authorList>
    </citation>
    <scope>NUCLEOTIDE SEQUENCE [LARGE SCALE GENOMIC DNA]</scope>
    <source>
        <strain evidence="2 3">Hel1_31_D35</strain>
    </source>
</reference>
<dbReference type="InterPro" id="IPR021306">
    <property type="entry name" value="DUF2878"/>
</dbReference>
<dbReference type="Proteomes" id="UP000229757">
    <property type="component" value="Chromosome"/>
</dbReference>
<evidence type="ECO:0000256" key="1">
    <source>
        <dbReference type="SAM" id="Phobius"/>
    </source>
</evidence>
<name>A0A2K8KR79_9GAMM</name>
<feature type="transmembrane region" description="Helical" evidence="1">
    <location>
        <begin position="12"/>
        <end position="34"/>
    </location>
</feature>
<dbReference type="Pfam" id="PF11086">
    <property type="entry name" value="DUF2878"/>
    <property type="match status" value="1"/>
</dbReference>
<keyword evidence="1" id="KW-0812">Transmembrane</keyword>
<dbReference type="RefSeq" id="WP_100257505.1">
    <property type="nucleotide sequence ID" value="NZ_CP011797.1"/>
</dbReference>
<dbReference type="AlphaFoldDB" id="A0A2K8KR79"/>
<gene>
    <name evidence="2" type="ORF">REIFOR_02096</name>
</gene>
<dbReference type="EMBL" id="CP011797">
    <property type="protein sequence ID" value="ATX77230.1"/>
    <property type="molecule type" value="Genomic_DNA"/>
</dbReference>